<dbReference type="eggNOG" id="COG0346">
    <property type="taxonomic scope" value="Bacteria"/>
</dbReference>
<dbReference type="PATRIC" id="fig|243090.15.peg.3570"/>
<dbReference type="Gene3D" id="3.10.180.10">
    <property type="entry name" value="2,3-Dihydroxybiphenyl 1,2-Dioxygenase, domain 1"/>
    <property type="match status" value="1"/>
</dbReference>
<dbReference type="InterPro" id="IPR037523">
    <property type="entry name" value="VOC_core"/>
</dbReference>
<dbReference type="Pfam" id="PF00903">
    <property type="entry name" value="Glyoxalase"/>
    <property type="match status" value="1"/>
</dbReference>
<evidence type="ECO:0000259" key="1">
    <source>
        <dbReference type="PROSITE" id="PS51819"/>
    </source>
</evidence>
<dbReference type="KEGG" id="rba:RB7398"/>
<dbReference type="Proteomes" id="UP000001025">
    <property type="component" value="Chromosome"/>
</dbReference>
<evidence type="ECO:0000313" key="2">
    <source>
        <dbReference type="EMBL" id="CAD75338.1"/>
    </source>
</evidence>
<dbReference type="STRING" id="243090.RB7398"/>
<name>Q7UNT0_RHOBA</name>
<dbReference type="OrthoDB" id="291991at2"/>
<dbReference type="CDD" id="cd06587">
    <property type="entry name" value="VOC"/>
    <property type="match status" value="1"/>
</dbReference>
<sequence>MSASGEGMTAAASQRQKHRYCIPAPGGANAIPPHCVLAQSPKCCRPSPLQLKSKPVFPHFQACTTPCRPEPRCGTQVSPDSRLFMSEPAFQSASPYKNDVLALPVTDLDAASDWYSQHFGMTEVERRNSPHPTVILERDGVKIGFAINGGDPSQEGAAIRVADIDGVKSQLESNGIAVANTRVDERDGERFNVFFVVAPDGLCYYFNEPVTS</sequence>
<organism evidence="2 3">
    <name type="scientific">Rhodopirellula baltica (strain DSM 10527 / NCIMB 13988 / SH1)</name>
    <dbReference type="NCBI Taxonomy" id="243090"/>
    <lineage>
        <taxon>Bacteria</taxon>
        <taxon>Pseudomonadati</taxon>
        <taxon>Planctomycetota</taxon>
        <taxon>Planctomycetia</taxon>
        <taxon>Pirellulales</taxon>
        <taxon>Pirellulaceae</taxon>
        <taxon>Rhodopirellula</taxon>
    </lineage>
</organism>
<dbReference type="HOGENOM" id="CLU_1298935_0_0_0"/>
<dbReference type="PANTHER" id="PTHR38743">
    <property type="entry name" value="SIMILAR TO GLYOXYLASE I FAMILY PROTEIN"/>
    <property type="match status" value="1"/>
</dbReference>
<reference evidence="2 3" key="1">
    <citation type="journal article" date="2003" name="Proc. Natl. Acad. Sci. U.S.A.">
        <title>Complete genome sequence of the marine planctomycete Pirellula sp. strain 1.</title>
        <authorList>
            <person name="Gloeckner F.O."/>
            <person name="Kube M."/>
            <person name="Bauer M."/>
            <person name="Teeling H."/>
            <person name="Lombardot T."/>
            <person name="Ludwig W."/>
            <person name="Gade D."/>
            <person name="Beck A."/>
            <person name="Borzym K."/>
            <person name="Heitmann K."/>
            <person name="Rabus R."/>
            <person name="Schlesner H."/>
            <person name="Amann R."/>
            <person name="Reinhardt R."/>
        </authorList>
    </citation>
    <scope>NUCLEOTIDE SEQUENCE [LARGE SCALE GENOMIC DNA]</scope>
    <source>
        <strain evidence="3">DSM 10527 / NCIMB 13988 / SH1</strain>
    </source>
</reference>
<evidence type="ECO:0000313" key="3">
    <source>
        <dbReference type="Proteomes" id="UP000001025"/>
    </source>
</evidence>
<accession>Q7UNT0</accession>
<gene>
    <name evidence="2" type="ordered locus">RB7398</name>
</gene>
<dbReference type="InParanoid" id="Q7UNT0"/>
<dbReference type="EnsemblBacteria" id="CAD75338">
    <property type="protein sequence ID" value="CAD75338"/>
    <property type="gene ID" value="RB7398"/>
</dbReference>
<dbReference type="InterPro" id="IPR029068">
    <property type="entry name" value="Glyas_Bleomycin-R_OHBP_Dase"/>
</dbReference>
<dbReference type="PANTHER" id="PTHR38743:SF2">
    <property type="entry name" value="DUF2185 DOMAIN-CONTAINING PROTEIN"/>
    <property type="match status" value="1"/>
</dbReference>
<protein>
    <recommendedName>
        <fullName evidence="1">VOC domain-containing protein</fullName>
    </recommendedName>
</protein>
<dbReference type="InterPro" id="IPR004360">
    <property type="entry name" value="Glyas_Fos-R_dOase_dom"/>
</dbReference>
<dbReference type="AlphaFoldDB" id="Q7UNT0"/>
<feature type="domain" description="VOC" evidence="1">
    <location>
        <begin position="97"/>
        <end position="209"/>
    </location>
</feature>
<proteinExistence type="predicted"/>
<keyword evidence="3" id="KW-1185">Reference proteome</keyword>
<dbReference type="EMBL" id="BX294146">
    <property type="protein sequence ID" value="CAD75338.1"/>
    <property type="molecule type" value="Genomic_DNA"/>
</dbReference>
<dbReference type="PROSITE" id="PS51819">
    <property type="entry name" value="VOC"/>
    <property type="match status" value="1"/>
</dbReference>
<dbReference type="SUPFAM" id="SSF54593">
    <property type="entry name" value="Glyoxalase/Bleomycin resistance protein/Dihydroxybiphenyl dioxygenase"/>
    <property type="match status" value="1"/>
</dbReference>